<reference evidence="12" key="1">
    <citation type="submission" date="2015-02" db="EMBL/GenBank/DDBJ databases">
        <title>Description and complete genome sequence of the first cultured representative of the subdivision 5 of the Verrucomicrobia phylum.</title>
        <authorList>
            <person name="Spring S."/>
            <person name="Bunk B."/>
            <person name="Sproer C."/>
            <person name="Klenk H.-P."/>
        </authorList>
    </citation>
    <scope>NUCLEOTIDE SEQUENCE [LARGE SCALE GENOMIC DNA]</scope>
    <source>
        <strain evidence="12">L21-Fru-AB</strain>
    </source>
</reference>
<dbReference type="InterPro" id="IPR003004">
    <property type="entry name" value="GspF/PilC"/>
</dbReference>
<evidence type="ECO:0000259" key="10">
    <source>
        <dbReference type="Pfam" id="PF00482"/>
    </source>
</evidence>
<dbReference type="KEGG" id="vbl:L21SP4_00265"/>
<dbReference type="Gene3D" id="1.20.81.30">
    <property type="entry name" value="Type II secretion system (T2SS), domain F"/>
    <property type="match status" value="2"/>
</dbReference>
<keyword evidence="6 9" id="KW-1133">Transmembrane helix</keyword>
<feature type="domain" description="Type II secretion system protein GspF" evidence="10">
    <location>
        <begin position="295"/>
        <end position="417"/>
    </location>
</feature>
<evidence type="ECO:0000256" key="3">
    <source>
        <dbReference type="ARBA" id="ARBA00022475"/>
    </source>
</evidence>
<accession>A0A0G3EAP0</accession>
<dbReference type="RefSeq" id="WP_052880967.1">
    <property type="nucleotide sequence ID" value="NZ_CP010904.1"/>
</dbReference>
<evidence type="ECO:0000256" key="4">
    <source>
        <dbReference type="ARBA" id="ARBA00022519"/>
    </source>
</evidence>
<evidence type="ECO:0000256" key="9">
    <source>
        <dbReference type="SAM" id="Phobius"/>
    </source>
</evidence>
<dbReference type="GO" id="GO:0005886">
    <property type="term" value="C:plasma membrane"/>
    <property type="evidence" value="ECO:0007669"/>
    <property type="project" value="UniProtKB-SubCell"/>
</dbReference>
<name>A0A0G3EAP0_9BACT</name>
<keyword evidence="5 9" id="KW-0812">Transmembrane</keyword>
<proteinExistence type="inferred from homology"/>
<dbReference type="FunFam" id="1.20.81.30:FF:000001">
    <property type="entry name" value="Type II secretion system protein F"/>
    <property type="match status" value="2"/>
</dbReference>
<evidence type="ECO:0000313" key="12">
    <source>
        <dbReference type="Proteomes" id="UP000035268"/>
    </source>
</evidence>
<feature type="transmembrane region" description="Helical" evidence="9">
    <location>
        <begin position="245"/>
        <end position="263"/>
    </location>
</feature>
<dbReference type="PANTHER" id="PTHR30012">
    <property type="entry name" value="GENERAL SECRETION PATHWAY PROTEIN"/>
    <property type="match status" value="1"/>
</dbReference>
<dbReference type="Proteomes" id="UP000035268">
    <property type="component" value="Chromosome"/>
</dbReference>
<dbReference type="PANTHER" id="PTHR30012:SF0">
    <property type="entry name" value="TYPE II SECRETION SYSTEM PROTEIN F-RELATED"/>
    <property type="match status" value="1"/>
</dbReference>
<dbReference type="EMBL" id="CP010904">
    <property type="protein sequence ID" value="AKJ63546.1"/>
    <property type="molecule type" value="Genomic_DNA"/>
</dbReference>
<comment type="subcellular location">
    <subcellularLocation>
        <location evidence="1">Cell inner membrane</location>
        <topology evidence="1">Multi-pass membrane protein</topology>
    </subcellularLocation>
</comment>
<evidence type="ECO:0000313" key="11">
    <source>
        <dbReference type="EMBL" id="AKJ63546.1"/>
    </source>
</evidence>
<dbReference type="AlphaFoldDB" id="A0A0G3EAP0"/>
<keyword evidence="7 9" id="KW-0472">Membrane</keyword>
<keyword evidence="4" id="KW-0997">Cell inner membrane</keyword>
<sequence length="426" mass="45813">MPNFHYIALDAKGNEVEGTVSADNQSAAISKVREKGLYPSNVSLSEGGGGKKKSKPKKGESDGKSGGGMKTEIKLPLPAGRVKPKQLMTFTRQLATLVHAGMPLVRGLQVLERQERSPRLKKAIGEIIESIQGGQTFAESLAQHGKIFDRLYVNMVKAGELGGVLDVVLDRLALFMEKAQKLKSTIISSMVYPVVVLIVAAGIVGFLMTYIVPRFEQIFNDLLQGAKLPALTQFVMNLSEKLTTGLLPTIGVIVGIVVLVKLLGKLRAGRYAVDYIKLKIPLFGKLRRLSSISRFSRTLGTLMASGVPVLQALTIVRETAGNILIENAINEVHDAVKEGENMAPPIEACGLFPPIVVSMVEVGEETGELPNMLINIADAYDDEVDNAVTALTSIIEPLLIVMLALVVGTIVIALFLPMINIIGKLG</sequence>
<protein>
    <submittedName>
        <fullName evidence="11">Pilus assembly protein</fullName>
    </submittedName>
</protein>
<dbReference type="OrthoDB" id="9805682at2"/>
<dbReference type="PRINTS" id="PR00812">
    <property type="entry name" value="BCTERIALGSPF"/>
</dbReference>
<feature type="transmembrane region" description="Helical" evidence="9">
    <location>
        <begin position="398"/>
        <end position="422"/>
    </location>
</feature>
<feature type="transmembrane region" description="Helical" evidence="9">
    <location>
        <begin position="190"/>
        <end position="212"/>
    </location>
</feature>
<gene>
    <name evidence="11" type="primary">pilC_1</name>
    <name evidence="11" type="ORF">L21SP4_00265</name>
</gene>
<reference evidence="11 12" key="2">
    <citation type="journal article" date="2016" name="ISME J.">
        <title>Characterization of the first cultured representative of Verrucomicrobia subdivision 5 indicates the proposal of a novel phylum.</title>
        <authorList>
            <person name="Spring S."/>
            <person name="Bunk B."/>
            <person name="Sproer C."/>
            <person name="Schumann P."/>
            <person name="Rohde M."/>
            <person name="Tindall B.J."/>
            <person name="Klenk H.P."/>
        </authorList>
    </citation>
    <scope>NUCLEOTIDE SEQUENCE [LARGE SCALE GENOMIC DNA]</scope>
    <source>
        <strain evidence="11 12">L21-Fru-AB</strain>
    </source>
</reference>
<keyword evidence="12" id="KW-1185">Reference proteome</keyword>
<evidence type="ECO:0000256" key="2">
    <source>
        <dbReference type="ARBA" id="ARBA00005745"/>
    </source>
</evidence>
<feature type="domain" description="Type II secretion system protein GspF" evidence="10">
    <location>
        <begin position="90"/>
        <end position="213"/>
    </location>
</feature>
<comment type="similarity">
    <text evidence="2">Belongs to the GSP F family.</text>
</comment>
<evidence type="ECO:0000256" key="7">
    <source>
        <dbReference type="ARBA" id="ARBA00023136"/>
    </source>
</evidence>
<evidence type="ECO:0000256" key="6">
    <source>
        <dbReference type="ARBA" id="ARBA00022989"/>
    </source>
</evidence>
<feature type="region of interest" description="Disordered" evidence="8">
    <location>
        <begin position="39"/>
        <end position="74"/>
    </location>
</feature>
<dbReference type="Pfam" id="PF00482">
    <property type="entry name" value="T2SSF"/>
    <property type="match status" value="2"/>
</dbReference>
<keyword evidence="3" id="KW-1003">Cell membrane</keyword>
<dbReference type="STRING" id="1307763.L21SP4_00265"/>
<dbReference type="InterPro" id="IPR018076">
    <property type="entry name" value="T2SS_GspF_dom"/>
</dbReference>
<dbReference type="PATRIC" id="fig|1609981.3.peg.278"/>
<evidence type="ECO:0000256" key="1">
    <source>
        <dbReference type="ARBA" id="ARBA00004429"/>
    </source>
</evidence>
<organism evidence="11 12">
    <name type="scientific">Kiritimatiella glycovorans</name>
    <dbReference type="NCBI Taxonomy" id="1307763"/>
    <lineage>
        <taxon>Bacteria</taxon>
        <taxon>Pseudomonadati</taxon>
        <taxon>Kiritimatiellota</taxon>
        <taxon>Kiritimatiellia</taxon>
        <taxon>Kiritimatiellales</taxon>
        <taxon>Kiritimatiellaceae</taxon>
        <taxon>Kiritimatiella</taxon>
    </lineage>
</organism>
<evidence type="ECO:0000256" key="8">
    <source>
        <dbReference type="SAM" id="MobiDB-lite"/>
    </source>
</evidence>
<dbReference type="InterPro" id="IPR042094">
    <property type="entry name" value="T2SS_GspF_sf"/>
</dbReference>
<evidence type="ECO:0000256" key="5">
    <source>
        <dbReference type="ARBA" id="ARBA00022692"/>
    </source>
</evidence>